<feature type="compositionally biased region" description="Acidic residues" evidence="1">
    <location>
        <begin position="172"/>
        <end position="186"/>
    </location>
</feature>
<dbReference type="SUPFAM" id="SSF52777">
    <property type="entry name" value="CoA-dependent acyltransferases"/>
    <property type="match status" value="1"/>
</dbReference>
<accession>A0AA35R2Q1</accession>
<evidence type="ECO:0000313" key="3">
    <source>
        <dbReference type="Proteomes" id="UP001174909"/>
    </source>
</evidence>
<comment type="caution">
    <text evidence="2">The sequence shown here is derived from an EMBL/GenBank/DDBJ whole genome shotgun (WGS) entry which is preliminary data.</text>
</comment>
<organism evidence="2 3">
    <name type="scientific">Geodia barretti</name>
    <name type="common">Barrett's horny sponge</name>
    <dbReference type="NCBI Taxonomy" id="519541"/>
    <lineage>
        <taxon>Eukaryota</taxon>
        <taxon>Metazoa</taxon>
        <taxon>Porifera</taxon>
        <taxon>Demospongiae</taxon>
        <taxon>Heteroscleromorpha</taxon>
        <taxon>Tetractinellida</taxon>
        <taxon>Astrophorina</taxon>
        <taxon>Geodiidae</taxon>
        <taxon>Geodia</taxon>
    </lineage>
</organism>
<dbReference type="Proteomes" id="UP001174909">
    <property type="component" value="Unassembled WGS sequence"/>
</dbReference>
<evidence type="ECO:0000256" key="1">
    <source>
        <dbReference type="SAM" id="MobiDB-lite"/>
    </source>
</evidence>
<keyword evidence="3" id="KW-1185">Reference proteome</keyword>
<feature type="region of interest" description="Disordered" evidence="1">
    <location>
        <begin position="1"/>
        <end position="50"/>
    </location>
</feature>
<feature type="compositionally biased region" description="Basic and acidic residues" evidence="1">
    <location>
        <begin position="359"/>
        <end position="368"/>
    </location>
</feature>
<dbReference type="AlphaFoldDB" id="A0AA35R2Q1"/>
<gene>
    <name evidence="2" type="ORF">GBAR_LOCUS2975</name>
</gene>
<name>A0AA35R2Q1_GEOBA</name>
<feature type="region of interest" description="Disordered" evidence="1">
    <location>
        <begin position="356"/>
        <end position="379"/>
    </location>
</feature>
<evidence type="ECO:0000313" key="2">
    <source>
        <dbReference type="EMBL" id="CAI8000541.1"/>
    </source>
</evidence>
<feature type="region of interest" description="Disordered" evidence="1">
    <location>
        <begin position="576"/>
        <end position="599"/>
    </location>
</feature>
<dbReference type="EMBL" id="CASHTH010000409">
    <property type="protein sequence ID" value="CAI8000541.1"/>
    <property type="molecule type" value="Genomic_DNA"/>
</dbReference>
<reference evidence="2" key="1">
    <citation type="submission" date="2023-03" db="EMBL/GenBank/DDBJ databases">
        <authorList>
            <person name="Steffen K."/>
            <person name="Cardenas P."/>
        </authorList>
    </citation>
    <scope>NUCLEOTIDE SEQUENCE</scope>
</reference>
<feature type="region of interest" description="Disordered" evidence="1">
    <location>
        <begin position="62"/>
        <end position="201"/>
    </location>
</feature>
<protein>
    <submittedName>
        <fullName evidence="2">Uncharacterized protein</fullName>
    </submittedName>
</protein>
<feature type="compositionally biased region" description="Basic and acidic residues" evidence="1">
    <location>
        <begin position="76"/>
        <end position="85"/>
    </location>
</feature>
<sequence length="627" mass="69512">MQYGGSGGHPGHRLVAPGLAPRAGERESRPGALPDILWRASGVTTRPGSGLRLTVRHMDVPQHLSEPHGMPPLAQDTRHHSRSEPTGRTLHYPPPRNQRRSSLRDTPRLLPRQTAHSFPTEPPAAFPATSSTAHPKATRTMLPPLPVSPPRCEEPAEEEEKSSNESQGESSSLEDSEEIYSDEEGETNPPSRPGFESEAEQSTHVFDIPFSPVSCPDAPFPATLLQDHLQLDSERFTAAVLPSGLSPRVNNIVRAFTIHGALDRQLLSRALDSVASLHPVLTACFQRTSDRLYMQTLPPGPVSVNLESPVVSHEKPEVLITNARRKPFPLPMRNDLVAGGDGGEGGKVLSIVSLASSKNSDDSEEGKPPKRRHLPSAVKKSVTFGQITQLQAERDEKSVQRALPVTQEEEMTRAVLMRARLVQESVREATLVLSFPRIICDFWSSSLFVRQLAEAYGQLERASGASRRIEASRREVVSRFGHRRPAHYKSRGLGREVGRAAVCLGEIGGEERYQPSLPAQLSFQQVSLRERQMLKFVSREKHWAFWEGLLTAVIRRQRGPNRVKVVPPVRIPSGLGEKVPRVPRPQTSRLRPLTGRGRPQTGRRLVEMQLGKRHSGWTKNRVSLYQV</sequence>
<dbReference type="Gene3D" id="3.30.559.10">
    <property type="entry name" value="Chloramphenicol acetyltransferase-like domain"/>
    <property type="match status" value="2"/>
</dbReference>
<dbReference type="InterPro" id="IPR023213">
    <property type="entry name" value="CAT-like_dom_sf"/>
</dbReference>
<proteinExistence type="predicted"/>